<dbReference type="PANTHER" id="PTHR10281">
    <property type="entry name" value="MEMBRANE-ASSOCIATED PROGESTERONE RECEPTOR COMPONENT-RELATED"/>
    <property type="match status" value="1"/>
</dbReference>
<dbReference type="GO" id="GO:0020037">
    <property type="term" value="F:heme binding"/>
    <property type="evidence" value="ECO:0007669"/>
    <property type="project" value="UniProtKB-ARBA"/>
</dbReference>
<dbReference type="Gene3D" id="3.10.120.10">
    <property type="entry name" value="Cytochrome b5-like heme/steroid binding domain"/>
    <property type="match status" value="1"/>
</dbReference>
<dbReference type="InterPro" id="IPR050577">
    <property type="entry name" value="MAPR/NEUFC/NENF-like"/>
</dbReference>
<comment type="similarity">
    <text evidence="6">Belongs to the cytochrome b5 family. MAPR subfamily.</text>
</comment>
<comment type="subcellular location">
    <subcellularLocation>
        <location evidence="1">Endoplasmic reticulum</location>
    </subcellularLocation>
</comment>
<dbReference type="AlphaFoldDB" id="A0A197K6W4"/>
<reference evidence="8 9" key="1">
    <citation type="submission" date="2016-05" db="EMBL/GenBank/DDBJ databases">
        <title>Genome sequencing reveals origins of a unique bacterial endosymbiosis in the earliest lineages of terrestrial Fungi.</title>
        <authorList>
            <consortium name="DOE Joint Genome Institute"/>
            <person name="Uehling J."/>
            <person name="Gryganskyi A."/>
            <person name="Hameed K."/>
            <person name="Tschaplinski T."/>
            <person name="Misztal P."/>
            <person name="Wu S."/>
            <person name="Desiro A."/>
            <person name="Vande Pol N."/>
            <person name="Du Z.-Y."/>
            <person name="Zienkiewicz A."/>
            <person name="Zienkiewicz K."/>
            <person name="Morin E."/>
            <person name="Tisserant E."/>
            <person name="Splivallo R."/>
            <person name="Hainaut M."/>
            <person name="Henrissat B."/>
            <person name="Ohm R."/>
            <person name="Kuo A."/>
            <person name="Yan J."/>
            <person name="Lipzen A."/>
            <person name="Nolan M."/>
            <person name="Labutti K."/>
            <person name="Barry K."/>
            <person name="Goldstein A."/>
            <person name="Labbe J."/>
            <person name="Schadt C."/>
            <person name="Tuskan G."/>
            <person name="Grigoriev I."/>
            <person name="Martin F."/>
            <person name="Vilgalys R."/>
            <person name="Bonito G."/>
        </authorList>
    </citation>
    <scope>NUCLEOTIDE SEQUENCE [LARGE SCALE GENOMIC DNA]</scope>
    <source>
        <strain evidence="8 9">AG-77</strain>
    </source>
</reference>
<keyword evidence="5" id="KW-0408">Iron</keyword>
<dbReference type="STRING" id="1314771.A0A197K6W4"/>
<dbReference type="InterPro" id="IPR036400">
    <property type="entry name" value="Cyt_B5-like_heme/steroid_sf"/>
</dbReference>
<dbReference type="SMART" id="SM01117">
    <property type="entry name" value="Cyt-b5"/>
    <property type="match status" value="1"/>
</dbReference>
<dbReference type="PANTHER" id="PTHR10281:SF72">
    <property type="entry name" value="NEUDESIN"/>
    <property type="match status" value="1"/>
</dbReference>
<keyword evidence="4" id="KW-0256">Endoplasmic reticulum</keyword>
<evidence type="ECO:0000256" key="4">
    <source>
        <dbReference type="ARBA" id="ARBA00022824"/>
    </source>
</evidence>
<evidence type="ECO:0000256" key="5">
    <source>
        <dbReference type="ARBA" id="ARBA00023004"/>
    </source>
</evidence>
<dbReference type="GO" id="GO:0046872">
    <property type="term" value="F:metal ion binding"/>
    <property type="evidence" value="ECO:0007669"/>
    <property type="project" value="UniProtKB-KW"/>
</dbReference>
<dbReference type="SUPFAM" id="SSF55856">
    <property type="entry name" value="Cytochrome b5-like heme/steroid binding domain"/>
    <property type="match status" value="1"/>
</dbReference>
<evidence type="ECO:0000313" key="9">
    <source>
        <dbReference type="Proteomes" id="UP000078512"/>
    </source>
</evidence>
<evidence type="ECO:0000256" key="6">
    <source>
        <dbReference type="ARBA" id="ARBA00038357"/>
    </source>
</evidence>
<evidence type="ECO:0000256" key="1">
    <source>
        <dbReference type="ARBA" id="ARBA00004240"/>
    </source>
</evidence>
<keyword evidence="3" id="KW-0479">Metal-binding</keyword>
<proteinExistence type="inferred from homology"/>
<evidence type="ECO:0000259" key="7">
    <source>
        <dbReference type="SMART" id="SM01117"/>
    </source>
</evidence>
<dbReference type="FunFam" id="3.10.120.10:FF:000003">
    <property type="entry name" value="membrane-associated progesterone receptor component 1"/>
    <property type="match status" value="1"/>
</dbReference>
<dbReference type="Pfam" id="PF00173">
    <property type="entry name" value="Cyt-b5"/>
    <property type="match status" value="1"/>
</dbReference>
<dbReference type="EMBL" id="KV442025">
    <property type="protein sequence ID" value="OAQ32451.1"/>
    <property type="molecule type" value="Genomic_DNA"/>
</dbReference>
<dbReference type="InterPro" id="IPR001199">
    <property type="entry name" value="Cyt_B5-like_heme/steroid-bd"/>
</dbReference>
<sequence>MSSLANPVNWVLAAVLGYISYNYFTASAAPPPPAPRPKQTALVFREYTPKELEPFNGSTPETRILMAVKGNVYDVTRGRNFYGPDGPYGNFAGRDASRGLAKNSFDKEMLSPVDGPIDTLADLDDDEKESLNDWAGHFEGKYQLVGKLIENKD</sequence>
<dbReference type="GO" id="GO:0016020">
    <property type="term" value="C:membrane"/>
    <property type="evidence" value="ECO:0007669"/>
    <property type="project" value="TreeGrafter"/>
</dbReference>
<dbReference type="GO" id="GO:0005783">
    <property type="term" value="C:endoplasmic reticulum"/>
    <property type="evidence" value="ECO:0007669"/>
    <property type="project" value="UniProtKB-SubCell"/>
</dbReference>
<evidence type="ECO:0000313" key="8">
    <source>
        <dbReference type="EMBL" id="OAQ32451.1"/>
    </source>
</evidence>
<protein>
    <submittedName>
        <fullName evidence="8">Cytochrome b5</fullName>
    </submittedName>
</protein>
<feature type="domain" description="Cytochrome b5 heme-binding" evidence="7">
    <location>
        <begin position="47"/>
        <end position="149"/>
    </location>
</feature>
<accession>A0A197K6W4</accession>
<name>A0A197K6W4_9FUNG</name>
<gene>
    <name evidence="8" type="ORF">K457DRAFT_135362</name>
</gene>
<organism evidence="8 9">
    <name type="scientific">Linnemannia elongata AG-77</name>
    <dbReference type="NCBI Taxonomy" id="1314771"/>
    <lineage>
        <taxon>Eukaryota</taxon>
        <taxon>Fungi</taxon>
        <taxon>Fungi incertae sedis</taxon>
        <taxon>Mucoromycota</taxon>
        <taxon>Mortierellomycotina</taxon>
        <taxon>Mortierellomycetes</taxon>
        <taxon>Mortierellales</taxon>
        <taxon>Mortierellaceae</taxon>
        <taxon>Linnemannia</taxon>
    </lineage>
</organism>
<evidence type="ECO:0000256" key="3">
    <source>
        <dbReference type="ARBA" id="ARBA00022723"/>
    </source>
</evidence>
<evidence type="ECO:0000256" key="2">
    <source>
        <dbReference type="ARBA" id="ARBA00022617"/>
    </source>
</evidence>
<dbReference type="Proteomes" id="UP000078512">
    <property type="component" value="Unassembled WGS sequence"/>
</dbReference>
<keyword evidence="2" id="KW-0349">Heme</keyword>
<dbReference type="OrthoDB" id="547796at2759"/>
<keyword evidence="9" id="KW-1185">Reference proteome</keyword>